<dbReference type="InterPro" id="IPR036691">
    <property type="entry name" value="Endo/exonu/phosph_ase_sf"/>
</dbReference>
<dbReference type="AlphaFoldDB" id="A0ABD0V2A0"/>
<name>A0ABD0V2A0_DENTH</name>
<sequence length="573" mass="64290">MPSLVFWNCRGARKREASLYLREIVGDHDVFFIGLVETKLANVDRSDVNRIVGSDGDFFQHPVEGVSSGILVVWNRNVMSFDVVEHSSQLVFGVLNIPSIGTWNVATVYGNKLCQVRRSLWEQLEKCVVGDVPSIMGGDFNCILCKEEKKKGAGGTVGPSYTWCNKKEGVARIWERLDRCLLNSAALQMVPLAKIKHLARVAFDHSPIVFKLDEKHYNKTKKFRFEDTWRSYPAAWSIVVNSWKKADFGNEVDVLRRKLRRTMKALFFWNKNKCKDLCVLKEQLKKEILELQLEESTKEGISLESLVLLRSKVHDLNVTLRRLSTWWNQRAKAKWHEEGDTNSESSLGMLCPGCAAAAGPRKHSSYSDTAAVDLCIHIYLFEIAVAEFQKCQTGFRRHQTFPPADLSVSAGGEELVQELGQVLVQVELPPLLPLPLPALDGGECCGGCGRSCWRRIQLIESFCESFLRVFPVVHTCHWVEGKRGRAWEREEEACEGEFVRCSQRLLLAKVQSVFSVRRPGSLKTLEVSTSARRNGSLPALGGSKRNDGSLPASGGSERSSGSLPHRVGRKSVL</sequence>
<proteinExistence type="predicted"/>
<dbReference type="PANTHER" id="PTHR33710">
    <property type="entry name" value="BNAC02G09200D PROTEIN"/>
    <property type="match status" value="1"/>
</dbReference>
<evidence type="ECO:0000256" key="1">
    <source>
        <dbReference type="SAM" id="MobiDB-lite"/>
    </source>
</evidence>
<evidence type="ECO:0000259" key="2">
    <source>
        <dbReference type="Pfam" id="PF03372"/>
    </source>
</evidence>
<dbReference type="SUPFAM" id="SSF56219">
    <property type="entry name" value="DNase I-like"/>
    <property type="match status" value="1"/>
</dbReference>
<feature type="domain" description="Endonuclease/exonuclease/phosphatase" evidence="2">
    <location>
        <begin position="7"/>
        <end position="184"/>
    </location>
</feature>
<dbReference type="Gene3D" id="3.60.10.10">
    <property type="entry name" value="Endonuclease/exonuclease/phosphatase"/>
    <property type="match status" value="1"/>
</dbReference>
<dbReference type="InterPro" id="IPR005135">
    <property type="entry name" value="Endo/exonuclease/phosphatase"/>
</dbReference>
<dbReference type="Pfam" id="PF03372">
    <property type="entry name" value="Exo_endo_phos"/>
    <property type="match status" value="1"/>
</dbReference>
<protein>
    <recommendedName>
        <fullName evidence="2">Endonuclease/exonuclease/phosphatase domain-containing protein</fullName>
    </recommendedName>
</protein>
<comment type="caution">
    <text evidence="3">The sequence shown here is derived from an EMBL/GenBank/DDBJ whole genome shotgun (WGS) entry which is preliminary data.</text>
</comment>
<evidence type="ECO:0000313" key="4">
    <source>
        <dbReference type="Proteomes" id="UP001552299"/>
    </source>
</evidence>
<evidence type="ECO:0000313" key="3">
    <source>
        <dbReference type="EMBL" id="KAL0918950.1"/>
    </source>
</evidence>
<feature type="region of interest" description="Disordered" evidence="1">
    <location>
        <begin position="527"/>
        <end position="573"/>
    </location>
</feature>
<keyword evidence="4" id="KW-1185">Reference proteome</keyword>
<dbReference type="EMBL" id="JANQDX010000009">
    <property type="protein sequence ID" value="KAL0918950.1"/>
    <property type="molecule type" value="Genomic_DNA"/>
</dbReference>
<dbReference type="PANTHER" id="PTHR33710:SF71">
    <property type="entry name" value="ENDONUCLEASE_EXONUCLEASE_PHOSPHATASE DOMAIN-CONTAINING PROTEIN"/>
    <property type="match status" value="1"/>
</dbReference>
<accession>A0ABD0V2A0</accession>
<gene>
    <name evidence="3" type="ORF">M5K25_011001</name>
</gene>
<organism evidence="3 4">
    <name type="scientific">Dendrobium thyrsiflorum</name>
    <name type="common">Pinecone-like raceme dendrobium</name>
    <name type="synonym">Orchid</name>
    <dbReference type="NCBI Taxonomy" id="117978"/>
    <lineage>
        <taxon>Eukaryota</taxon>
        <taxon>Viridiplantae</taxon>
        <taxon>Streptophyta</taxon>
        <taxon>Embryophyta</taxon>
        <taxon>Tracheophyta</taxon>
        <taxon>Spermatophyta</taxon>
        <taxon>Magnoliopsida</taxon>
        <taxon>Liliopsida</taxon>
        <taxon>Asparagales</taxon>
        <taxon>Orchidaceae</taxon>
        <taxon>Epidendroideae</taxon>
        <taxon>Malaxideae</taxon>
        <taxon>Dendrobiinae</taxon>
        <taxon>Dendrobium</taxon>
    </lineage>
</organism>
<dbReference type="Proteomes" id="UP001552299">
    <property type="component" value="Unassembled WGS sequence"/>
</dbReference>
<reference evidence="3 4" key="1">
    <citation type="journal article" date="2024" name="Plant Biotechnol. J.">
        <title>Dendrobium thyrsiflorum genome and its molecular insights into genes involved in important horticultural traits.</title>
        <authorList>
            <person name="Chen B."/>
            <person name="Wang J.Y."/>
            <person name="Zheng P.J."/>
            <person name="Li K.L."/>
            <person name="Liang Y.M."/>
            <person name="Chen X.F."/>
            <person name="Zhang C."/>
            <person name="Zhao X."/>
            <person name="He X."/>
            <person name="Zhang G.Q."/>
            <person name="Liu Z.J."/>
            <person name="Xu Q."/>
        </authorList>
    </citation>
    <scope>NUCLEOTIDE SEQUENCE [LARGE SCALE GENOMIC DNA]</scope>
    <source>
        <strain evidence="3">GZMU011</strain>
    </source>
</reference>